<keyword evidence="2" id="KW-1133">Transmembrane helix</keyword>
<feature type="compositionally biased region" description="Low complexity" evidence="1">
    <location>
        <begin position="12"/>
        <end position="34"/>
    </location>
</feature>
<feature type="compositionally biased region" description="Pro residues" evidence="1">
    <location>
        <begin position="1"/>
        <end position="11"/>
    </location>
</feature>
<proteinExistence type="predicted"/>
<feature type="region of interest" description="Disordered" evidence="1">
    <location>
        <begin position="145"/>
        <end position="174"/>
    </location>
</feature>
<feature type="region of interest" description="Disordered" evidence="1">
    <location>
        <begin position="1"/>
        <end position="54"/>
    </location>
</feature>
<feature type="compositionally biased region" description="Pro residues" evidence="1">
    <location>
        <begin position="164"/>
        <end position="174"/>
    </location>
</feature>
<name>A0A9W8CFU7_9POAL</name>
<sequence length="174" mass="18603">MASAPPAPDQAPAPAMTSSAPALDPVPAMASVRPAPSPSPSSAPPAVEVKEEEERSWPAPMKLAPYAMYRVFRGMGSVGDDILAAAYVGIYVVLYAAQFLSLSAVPERVRFWSLIYTVVVCACVAANALIIGVFIHNYMEFDPSKQQQQQQQQQAEAAASELLLPPPPPEMDMC</sequence>
<reference evidence="3 4" key="1">
    <citation type="submission" date="2022-10" db="EMBL/GenBank/DDBJ databases">
        <title>WGS assembly of Paspalum vaginatum 540-79.</title>
        <authorList>
            <person name="Sun G."/>
            <person name="Wase N."/>
            <person name="Shu S."/>
            <person name="Jenkins J."/>
            <person name="Zhou B."/>
            <person name="Torres-Rodriguez J."/>
            <person name="Chen C."/>
            <person name="Sandor L."/>
            <person name="Plott C."/>
            <person name="Yoshinga Y."/>
            <person name="Daum C."/>
            <person name="Qi P."/>
            <person name="Barry K."/>
            <person name="Lipzen A."/>
            <person name="Berry L."/>
            <person name="Pedersen C."/>
            <person name="Gottilla T."/>
            <person name="Foltz A."/>
            <person name="Yu H."/>
            <person name="O'Malley R."/>
            <person name="Zhang C."/>
            <person name="Devos K."/>
            <person name="Sigmon B."/>
            <person name="Yu B."/>
            <person name="Obata T."/>
            <person name="Schmutz J."/>
            <person name="Schnable J."/>
        </authorList>
    </citation>
    <scope>NUCLEOTIDE SEQUENCE [LARGE SCALE GENOMIC DNA]</scope>
    <source>
        <strain evidence="4">cv. 540-79</strain>
    </source>
</reference>
<evidence type="ECO:0000256" key="1">
    <source>
        <dbReference type="SAM" id="MobiDB-lite"/>
    </source>
</evidence>
<evidence type="ECO:0000256" key="2">
    <source>
        <dbReference type="SAM" id="Phobius"/>
    </source>
</evidence>
<accession>A0A9W8CFU7</accession>
<feature type="transmembrane region" description="Helical" evidence="2">
    <location>
        <begin position="111"/>
        <end position="135"/>
    </location>
</feature>
<dbReference type="OrthoDB" id="677216at2759"/>
<evidence type="ECO:0000313" key="4">
    <source>
        <dbReference type="Proteomes" id="UP001164776"/>
    </source>
</evidence>
<evidence type="ECO:0000313" key="3">
    <source>
        <dbReference type="EMBL" id="KAJ1256197.1"/>
    </source>
</evidence>
<dbReference type="AlphaFoldDB" id="A0A9W8CFU7"/>
<keyword evidence="4" id="KW-1185">Reference proteome</keyword>
<dbReference type="EMBL" id="MU629539">
    <property type="protein sequence ID" value="KAJ1256197.1"/>
    <property type="molecule type" value="Genomic_DNA"/>
</dbReference>
<keyword evidence="2" id="KW-0812">Transmembrane</keyword>
<keyword evidence="2" id="KW-0472">Membrane</keyword>
<feature type="compositionally biased region" description="Low complexity" evidence="1">
    <location>
        <begin position="146"/>
        <end position="163"/>
    </location>
</feature>
<dbReference type="Proteomes" id="UP001164776">
    <property type="component" value="Unassembled WGS sequence"/>
</dbReference>
<gene>
    <name evidence="3" type="ORF">BS78_K066100</name>
</gene>
<organism evidence="3 4">
    <name type="scientific">Paspalum vaginatum</name>
    <name type="common">seashore paspalum</name>
    <dbReference type="NCBI Taxonomy" id="158149"/>
    <lineage>
        <taxon>Eukaryota</taxon>
        <taxon>Viridiplantae</taxon>
        <taxon>Streptophyta</taxon>
        <taxon>Embryophyta</taxon>
        <taxon>Tracheophyta</taxon>
        <taxon>Spermatophyta</taxon>
        <taxon>Magnoliopsida</taxon>
        <taxon>Liliopsida</taxon>
        <taxon>Poales</taxon>
        <taxon>Poaceae</taxon>
        <taxon>PACMAD clade</taxon>
        <taxon>Panicoideae</taxon>
        <taxon>Andropogonodae</taxon>
        <taxon>Paspaleae</taxon>
        <taxon>Paspalinae</taxon>
        <taxon>Paspalum</taxon>
    </lineage>
</organism>
<protein>
    <submittedName>
        <fullName evidence="3">Uncharacterized protein</fullName>
    </submittedName>
</protein>
<comment type="caution">
    <text evidence="3">The sequence shown here is derived from an EMBL/GenBank/DDBJ whole genome shotgun (WGS) entry which is preliminary data.</text>
</comment>
<feature type="transmembrane region" description="Helical" evidence="2">
    <location>
        <begin position="82"/>
        <end position="105"/>
    </location>
</feature>